<feature type="compositionally biased region" description="Polar residues" evidence="1">
    <location>
        <begin position="364"/>
        <end position="380"/>
    </location>
</feature>
<evidence type="ECO:0000313" key="2">
    <source>
        <dbReference type="EMBL" id="KAJ7348902.1"/>
    </source>
</evidence>
<feature type="compositionally biased region" description="Low complexity" evidence="1">
    <location>
        <begin position="287"/>
        <end position="301"/>
    </location>
</feature>
<protein>
    <submittedName>
        <fullName evidence="2">Uncharacterized protein</fullName>
    </submittedName>
</protein>
<name>A0AAD7A3P9_9AGAR</name>
<feature type="compositionally biased region" description="Basic residues" evidence="1">
    <location>
        <begin position="144"/>
        <end position="163"/>
    </location>
</feature>
<feature type="compositionally biased region" description="Polar residues" evidence="1">
    <location>
        <begin position="337"/>
        <end position="346"/>
    </location>
</feature>
<evidence type="ECO:0000313" key="3">
    <source>
        <dbReference type="Proteomes" id="UP001218218"/>
    </source>
</evidence>
<feature type="compositionally biased region" description="Pro residues" evidence="1">
    <location>
        <begin position="347"/>
        <end position="363"/>
    </location>
</feature>
<comment type="caution">
    <text evidence="2">The sequence shown here is derived from an EMBL/GenBank/DDBJ whole genome shotgun (WGS) entry which is preliminary data.</text>
</comment>
<proteinExistence type="predicted"/>
<reference evidence="2" key="1">
    <citation type="submission" date="2023-03" db="EMBL/GenBank/DDBJ databases">
        <title>Massive genome expansion in bonnet fungi (Mycena s.s.) driven by repeated elements and novel gene families across ecological guilds.</title>
        <authorList>
            <consortium name="Lawrence Berkeley National Laboratory"/>
            <person name="Harder C.B."/>
            <person name="Miyauchi S."/>
            <person name="Viragh M."/>
            <person name="Kuo A."/>
            <person name="Thoen E."/>
            <person name="Andreopoulos B."/>
            <person name="Lu D."/>
            <person name="Skrede I."/>
            <person name="Drula E."/>
            <person name="Henrissat B."/>
            <person name="Morin E."/>
            <person name="Kohler A."/>
            <person name="Barry K."/>
            <person name="LaButti K."/>
            <person name="Morin E."/>
            <person name="Salamov A."/>
            <person name="Lipzen A."/>
            <person name="Mereny Z."/>
            <person name="Hegedus B."/>
            <person name="Baldrian P."/>
            <person name="Stursova M."/>
            <person name="Weitz H."/>
            <person name="Taylor A."/>
            <person name="Grigoriev I.V."/>
            <person name="Nagy L.G."/>
            <person name="Martin F."/>
            <person name="Kauserud H."/>
        </authorList>
    </citation>
    <scope>NUCLEOTIDE SEQUENCE</scope>
    <source>
        <strain evidence="2">CBHHK002</strain>
    </source>
</reference>
<feature type="compositionally biased region" description="Polar residues" evidence="1">
    <location>
        <begin position="307"/>
        <end position="318"/>
    </location>
</feature>
<dbReference type="Proteomes" id="UP001218218">
    <property type="component" value="Unassembled WGS sequence"/>
</dbReference>
<organism evidence="2 3">
    <name type="scientific">Mycena albidolilacea</name>
    <dbReference type="NCBI Taxonomy" id="1033008"/>
    <lineage>
        <taxon>Eukaryota</taxon>
        <taxon>Fungi</taxon>
        <taxon>Dikarya</taxon>
        <taxon>Basidiomycota</taxon>
        <taxon>Agaricomycotina</taxon>
        <taxon>Agaricomycetes</taxon>
        <taxon>Agaricomycetidae</taxon>
        <taxon>Agaricales</taxon>
        <taxon>Marasmiineae</taxon>
        <taxon>Mycenaceae</taxon>
        <taxon>Mycena</taxon>
    </lineage>
</organism>
<sequence>FPIRTFFWPHSLRLGSYKHAQIYVQVPGFDSLYPQETPGVSFYSSVRGQKWTDIKVLSRQRRCKIVILSRTTTMPDQDFHYEPLRASVLDVFEQLGAFDDQSGIVDWIFPDFHEQKELQRTRVKLTEVFDAPEEPEPEPETPRKTRTARFFRLGTKSRSKSRGRKEAKEELPAASKKPKKASSSPNLRKDAAEEETPAVPPISSPVKQDIAAAPAEHKSRRLSLFPRKAAATSLDQPRSSISDEEWQQITITGSIADYDDNPFLGRDPHATHDAGPVKRDGRQKYFSRFASSFTRSTPSSPIREHSVSQSSTAPTSPTRAHPPSPLSIPARAPLAASPQTTNDPTTPTGPYPSEPSPFVPTPNSPTGSAHSNASTSTLPATPSEARALPREGEEVPASAEDTPEVPTENPDESHLETTSQMDHVRTSLSDITESDGEQSEGSTAAPSEHRKSQASEGPPEETS</sequence>
<keyword evidence="3" id="KW-1185">Reference proteome</keyword>
<accession>A0AAD7A3P9</accession>
<dbReference type="AlphaFoldDB" id="A0AAD7A3P9"/>
<gene>
    <name evidence="2" type="ORF">DFH08DRAFT_998141</name>
</gene>
<feature type="compositionally biased region" description="Acidic residues" evidence="1">
    <location>
        <begin position="130"/>
        <end position="139"/>
    </location>
</feature>
<feature type="non-terminal residue" evidence="2">
    <location>
        <position position="1"/>
    </location>
</feature>
<feature type="compositionally biased region" description="Polar residues" evidence="1">
    <location>
        <begin position="416"/>
        <end position="431"/>
    </location>
</feature>
<feature type="region of interest" description="Disordered" evidence="1">
    <location>
        <begin position="127"/>
        <end position="463"/>
    </location>
</feature>
<evidence type="ECO:0000256" key="1">
    <source>
        <dbReference type="SAM" id="MobiDB-lite"/>
    </source>
</evidence>
<dbReference type="EMBL" id="JARIHO010000016">
    <property type="protein sequence ID" value="KAJ7348902.1"/>
    <property type="molecule type" value="Genomic_DNA"/>
</dbReference>
<feature type="compositionally biased region" description="Basic and acidic residues" evidence="1">
    <location>
        <begin position="266"/>
        <end position="283"/>
    </location>
</feature>